<keyword evidence="3" id="KW-0238">DNA-binding</keyword>
<proteinExistence type="predicted"/>
<dbReference type="InterPro" id="IPR021104">
    <property type="entry name" value="KfrA_DNA-bd_N"/>
</dbReference>
<dbReference type="Pfam" id="PF11740">
    <property type="entry name" value="KfrA_N"/>
    <property type="match status" value="1"/>
</dbReference>
<comment type="caution">
    <text evidence="3">The sequence shown here is derived from an EMBL/GenBank/DDBJ whole genome shotgun (WGS) entry which is preliminary data.</text>
</comment>
<evidence type="ECO:0000313" key="3">
    <source>
        <dbReference type="EMBL" id="TDP74724.1"/>
    </source>
</evidence>
<feature type="compositionally biased region" description="Basic residues" evidence="1">
    <location>
        <begin position="320"/>
        <end position="332"/>
    </location>
</feature>
<organism evidence="3 4">
    <name type="scientific">Roseateles toxinivorans</name>
    <dbReference type="NCBI Taxonomy" id="270368"/>
    <lineage>
        <taxon>Bacteria</taxon>
        <taxon>Pseudomonadati</taxon>
        <taxon>Pseudomonadota</taxon>
        <taxon>Betaproteobacteria</taxon>
        <taxon>Burkholderiales</taxon>
        <taxon>Sphaerotilaceae</taxon>
        <taxon>Roseateles</taxon>
    </lineage>
</organism>
<feature type="domain" description="KfrA N-terminal DNA-binding" evidence="2">
    <location>
        <begin position="6"/>
        <end position="118"/>
    </location>
</feature>
<dbReference type="Proteomes" id="UP000295361">
    <property type="component" value="Unassembled WGS sequence"/>
</dbReference>
<feature type="region of interest" description="Disordered" evidence="1">
    <location>
        <begin position="311"/>
        <end position="332"/>
    </location>
</feature>
<sequence>MARGITEDEVWKACDALLLEGARPTIERVRQKLGRGSPNTVSPMLETWFKHLGARIKDPGAFSAPATMPDPVHQAAQHLWEVAQAEARHDFDERLRASLAEAAATVDAEKDRSALADAAAASAAARAAALQTELVQVREALEGARAAHAGTAARLDDARLQCSGLLADLVQARLTADETRARADAAVSAADERAQGAERRAALEIERERQLRAKAEKSIESVAKRFEESLKAQIAASEQLTAAEGRLAQLKADSRQRELSLLALVDERDVRIRLLEAGLADAQRELAGRTAQEVLLSELVAKLGPAVKQAGANEVDVAHASRRGSKRKREAA</sequence>
<dbReference type="AlphaFoldDB" id="A0A4R6QT39"/>
<protein>
    <submittedName>
        <fullName evidence="3">Plasmid replication DNA-binding protein KfrA</fullName>
    </submittedName>
</protein>
<dbReference type="GO" id="GO:0003677">
    <property type="term" value="F:DNA binding"/>
    <property type="evidence" value="ECO:0007669"/>
    <property type="project" value="UniProtKB-KW"/>
</dbReference>
<evidence type="ECO:0000259" key="2">
    <source>
        <dbReference type="Pfam" id="PF11740"/>
    </source>
</evidence>
<reference evidence="3 4" key="1">
    <citation type="submission" date="2019-03" db="EMBL/GenBank/DDBJ databases">
        <title>Genomic Encyclopedia of Type Strains, Phase IV (KMG-IV): sequencing the most valuable type-strain genomes for metagenomic binning, comparative biology and taxonomic classification.</title>
        <authorList>
            <person name="Goeker M."/>
        </authorList>
    </citation>
    <scope>NUCLEOTIDE SEQUENCE [LARGE SCALE GENOMIC DNA]</scope>
    <source>
        <strain evidence="3 4">DSM 16998</strain>
    </source>
</reference>
<gene>
    <name evidence="3" type="ORF">DES47_101790</name>
</gene>
<dbReference type="RefSeq" id="WP_133699333.1">
    <property type="nucleotide sequence ID" value="NZ_SNXS01000001.1"/>
</dbReference>
<dbReference type="EMBL" id="SNXS01000001">
    <property type="protein sequence ID" value="TDP74724.1"/>
    <property type="molecule type" value="Genomic_DNA"/>
</dbReference>
<accession>A0A4R6QT39</accession>
<dbReference type="InParanoid" id="A0A4R6QT39"/>
<dbReference type="OrthoDB" id="583532at2"/>
<evidence type="ECO:0000256" key="1">
    <source>
        <dbReference type="SAM" id="MobiDB-lite"/>
    </source>
</evidence>
<keyword evidence="4" id="KW-1185">Reference proteome</keyword>
<name>A0A4R6QT39_9BURK</name>
<evidence type="ECO:0000313" key="4">
    <source>
        <dbReference type="Proteomes" id="UP000295361"/>
    </source>
</evidence>